<organism evidence="1 2">
    <name type="scientific">Flavobacterium cyanobacteriorum</name>
    <dbReference type="NCBI Taxonomy" id="2022802"/>
    <lineage>
        <taxon>Bacteria</taxon>
        <taxon>Pseudomonadati</taxon>
        <taxon>Bacteroidota</taxon>
        <taxon>Flavobacteriia</taxon>
        <taxon>Flavobacteriales</taxon>
        <taxon>Flavobacteriaceae</taxon>
        <taxon>Flavobacterium</taxon>
    </lineage>
</organism>
<dbReference type="Pfam" id="PF06835">
    <property type="entry name" value="LptC"/>
    <property type="match status" value="1"/>
</dbReference>
<proteinExistence type="predicted"/>
<evidence type="ECO:0000313" key="2">
    <source>
        <dbReference type="Proteomes" id="UP000216605"/>
    </source>
</evidence>
<dbReference type="OrthoDB" id="1427074at2"/>
<dbReference type="GO" id="GO:0005886">
    <property type="term" value="C:plasma membrane"/>
    <property type="evidence" value="ECO:0007669"/>
    <property type="project" value="InterPro"/>
</dbReference>
<dbReference type="GO" id="GO:0015221">
    <property type="term" value="F:lipopolysaccharide transmembrane transporter activity"/>
    <property type="evidence" value="ECO:0007669"/>
    <property type="project" value="InterPro"/>
</dbReference>
<reference evidence="1 2" key="1">
    <citation type="submission" date="2017-07" db="EMBL/GenBank/DDBJ databases">
        <title>Flavobacterium cyanobacteriorum sp. nov., isolated from cyanobacterial aggregates in a eutrophic lake.</title>
        <authorList>
            <person name="Cai H."/>
        </authorList>
    </citation>
    <scope>NUCLEOTIDE SEQUENCE [LARGE SCALE GENOMIC DNA]</scope>
    <source>
        <strain evidence="1 2">TH021</strain>
    </source>
</reference>
<keyword evidence="2" id="KW-1185">Reference proteome</keyword>
<name>A0A255YYX6_9FLAO</name>
<dbReference type="Gene3D" id="2.60.450.10">
    <property type="entry name" value="Lipopolysaccharide (LPS) transport protein A like domain"/>
    <property type="match status" value="1"/>
</dbReference>
<comment type="caution">
    <text evidence="1">The sequence shown here is derived from an EMBL/GenBank/DDBJ whole genome shotgun (WGS) entry which is preliminary data.</text>
</comment>
<dbReference type="RefSeq" id="WP_094415900.1">
    <property type="nucleotide sequence ID" value="NZ_NOXV01000294.1"/>
</dbReference>
<dbReference type="AlphaFoldDB" id="A0A255YYX6"/>
<dbReference type="Proteomes" id="UP000216605">
    <property type="component" value="Unassembled WGS sequence"/>
</dbReference>
<dbReference type="NCBIfam" id="TIGR04409">
    <property type="entry name" value="LptC_YrbK"/>
    <property type="match status" value="1"/>
</dbReference>
<gene>
    <name evidence="1" type="primary">lptC</name>
    <name evidence="1" type="ORF">CHU92_12010</name>
</gene>
<dbReference type="PROSITE" id="PS51257">
    <property type="entry name" value="PROKAR_LIPOPROTEIN"/>
    <property type="match status" value="1"/>
</dbReference>
<dbReference type="EMBL" id="NOXV01000294">
    <property type="protein sequence ID" value="OYQ34389.1"/>
    <property type="molecule type" value="Genomic_DNA"/>
</dbReference>
<protein>
    <submittedName>
        <fullName evidence="1">LPS export ABC transporter periplasmic protein LptC</fullName>
    </submittedName>
</protein>
<accession>A0A255YYX6</accession>
<evidence type="ECO:0000313" key="1">
    <source>
        <dbReference type="EMBL" id="OYQ34389.1"/>
    </source>
</evidence>
<sequence>MKQLLRLICNAARGIAGFVLLLFAVSCDRSFKDVQRINSVAFSPAAQAEDINLKYTDSGKVKATLLSPLMLDFSNLEYGFNEFPKGVNVTLYGENNQQTNVVADYAITYANTDIIDLQGNVKITTGDGKVLTTEQLYYDQKNEWFYTEKRFKFTSEDGSTFEGPGLDFSKDFRIMNTQRNTGEINKIE</sequence>
<dbReference type="InterPro" id="IPR026265">
    <property type="entry name" value="LptC"/>
</dbReference>
<dbReference type="InterPro" id="IPR010664">
    <property type="entry name" value="LipoPS_assembly_LptC-rel"/>
</dbReference>